<dbReference type="OrthoDB" id="93140at2759"/>
<proteinExistence type="predicted"/>
<reference evidence="1" key="1">
    <citation type="submission" date="2023-04" db="EMBL/GenBank/DDBJ databases">
        <title>Phytophthora lilii NBRC 32176.</title>
        <authorList>
            <person name="Ichikawa N."/>
            <person name="Sato H."/>
            <person name="Tonouchi N."/>
        </authorList>
    </citation>
    <scope>NUCLEOTIDE SEQUENCE</scope>
    <source>
        <strain evidence="1">NBRC 32176</strain>
    </source>
</reference>
<sequence>MDAWRALFPWCKWLRGRLQLQKPSADAGGARAAAAWLQVTLPKHQRNASSDLLPTIRESLALLAIVAVADLQAFGAILREKCGLDADLSRLRKLQLIFVLDDHSGRSVVWPETVCKALLAWEGASVSEDFLLTKEEVERVAAKHMGQPLPKVDIPFCLHFAPRDINLVGLQQYLQSVQRVLTAVMHSGEDQENEVTPLAREDNQEHGHEETRSCSRIWPFVFKAVELNLREFELNESVARALKELVMLGARVSCLQLPLKATDFLSEDECPRQPLAECFLAITGGGSRSRLFSSTFALEPQHDECDVDEPSSSVETIVINDVETDDRRFAALCSALRGASGAHELVLEYAFAQDSREARALKWKWLAYALFTPNDEKSSVKKLVINELQLLADDVEAIASVVHRGKPAQELLDPLWAEHEAIQREVLLVESDGKHIKDQQEWGDDEADGDDMVQLRKGTVVYLEPLCSSQDEWLQASIVLEKDAAFAVMNSARSDNGVKSGVADEWVEILVPGYGKCWVHPEAVQAKYVSDSHSPPWSGITDLALVAQVSKSSADKVLTQFFELVGHDIINLSLHTNILGEQGLGSILRSCPSLRRLHLIGAQVEDMFAFTHGYDVGYCQIEALSLEHFHLSAANLKAFAEVLSDPEREAARHLRELCIGKLKIQDIDSSIADYESMIETFKHMLDTNTTLEHLKLYIEGDFYTRFVNGFTAHDGEQLPPVGLPCSSKAAFISALCSKKNRFDQLIGEHLLRQIFRYAAKEVIREVTIMNY</sequence>
<dbReference type="Gene3D" id="3.80.10.10">
    <property type="entry name" value="Ribonuclease Inhibitor"/>
    <property type="match status" value="1"/>
</dbReference>
<dbReference type="AlphaFoldDB" id="A0A9W6UAG8"/>
<dbReference type="EMBL" id="BSXW01000720">
    <property type="protein sequence ID" value="GMF28556.1"/>
    <property type="molecule type" value="Genomic_DNA"/>
</dbReference>
<organism evidence="1 2">
    <name type="scientific">Phytophthora lilii</name>
    <dbReference type="NCBI Taxonomy" id="2077276"/>
    <lineage>
        <taxon>Eukaryota</taxon>
        <taxon>Sar</taxon>
        <taxon>Stramenopiles</taxon>
        <taxon>Oomycota</taxon>
        <taxon>Peronosporomycetes</taxon>
        <taxon>Peronosporales</taxon>
        <taxon>Peronosporaceae</taxon>
        <taxon>Phytophthora</taxon>
    </lineage>
</organism>
<name>A0A9W6UAG8_9STRA</name>
<dbReference type="SUPFAM" id="SSF52047">
    <property type="entry name" value="RNI-like"/>
    <property type="match status" value="1"/>
</dbReference>
<dbReference type="InterPro" id="IPR032675">
    <property type="entry name" value="LRR_dom_sf"/>
</dbReference>
<comment type="caution">
    <text evidence="1">The sequence shown here is derived from an EMBL/GenBank/DDBJ whole genome shotgun (WGS) entry which is preliminary data.</text>
</comment>
<accession>A0A9W6UAG8</accession>
<dbReference type="Proteomes" id="UP001165083">
    <property type="component" value="Unassembled WGS sequence"/>
</dbReference>
<protein>
    <submittedName>
        <fullName evidence="1">Unnamed protein product</fullName>
    </submittedName>
</protein>
<evidence type="ECO:0000313" key="1">
    <source>
        <dbReference type="EMBL" id="GMF28556.1"/>
    </source>
</evidence>
<gene>
    <name evidence="1" type="ORF">Plil01_001203800</name>
</gene>
<keyword evidence="2" id="KW-1185">Reference proteome</keyword>
<evidence type="ECO:0000313" key="2">
    <source>
        <dbReference type="Proteomes" id="UP001165083"/>
    </source>
</evidence>